<dbReference type="InterPro" id="IPR037152">
    <property type="entry name" value="L-asparaginase_N_sf"/>
</dbReference>
<dbReference type="GO" id="GO:0009066">
    <property type="term" value="P:aspartate family amino acid metabolic process"/>
    <property type="evidence" value="ECO:0007669"/>
    <property type="project" value="UniProtKB-ARBA"/>
</dbReference>
<protein>
    <recommendedName>
        <fullName evidence="1">asparaginase</fullName>
        <ecNumber evidence="1">3.5.1.1</ecNumber>
    </recommendedName>
</protein>
<dbReference type="PANTHER" id="PTHR11707">
    <property type="entry name" value="L-ASPARAGINASE"/>
    <property type="match status" value="1"/>
</dbReference>
<feature type="domain" description="L-asparaginase N-terminal" evidence="5">
    <location>
        <begin position="231"/>
        <end position="299"/>
    </location>
</feature>
<name>A0A7R9G4L4_TIMSH</name>
<dbReference type="PIRSF" id="PIRSF001220">
    <property type="entry name" value="L-ASNase_gatD"/>
    <property type="match status" value="1"/>
</dbReference>
<dbReference type="SMART" id="SM00870">
    <property type="entry name" value="Asparaginase"/>
    <property type="match status" value="1"/>
</dbReference>
<dbReference type="EMBL" id="OC007904">
    <property type="protein sequence ID" value="CAD7266901.1"/>
    <property type="molecule type" value="Genomic_DNA"/>
</dbReference>
<reference evidence="7" key="1">
    <citation type="submission" date="2020-11" db="EMBL/GenBank/DDBJ databases">
        <authorList>
            <person name="Tran Van P."/>
        </authorList>
    </citation>
    <scope>NUCLEOTIDE SEQUENCE</scope>
</reference>
<dbReference type="GO" id="GO:0004067">
    <property type="term" value="F:asparaginase activity"/>
    <property type="evidence" value="ECO:0007669"/>
    <property type="project" value="UniProtKB-UniRule"/>
</dbReference>
<dbReference type="PANTHER" id="PTHR11707:SF28">
    <property type="entry name" value="60 KDA LYSOPHOSPHOLIPASE"/>
    <property type="match status" value="1"/>
</dbReference>
<evidence type="ECO:0000259" key="6">
    <source>
        <dbReference type="Pfam" id="PF17763"/>
    </source>
</evidence>
<feature type="domain" description="Asparaginase/glutaminase C-terminal" evidence="6">
    <location>
        <begin position="332"/>
        <end position="447"/>
    </location>
</feature>
<evidence type="ECO:0000313" key="7">
    <source>
        <dbReference type="EMBL" id="CAD7266901.1"/>
    </source>
</evidence>
<evidence type="ECO:0000256" key="3">
    <source>
        <dbReference type="PROSITE-ProRule" id="PRU10100"/>
    </source>
</evidence>
<dbReference type="Pfam" id="PF00710">
    <property type="entry name" value="Asparaginase"/>
    <property type="match status" value="2"/>
</dbReference>
<feature type="region of interest" description="Disordered" evidence="4">
    <location>
        <begin position="453"/>
        <end position="485"/>
    </location>
</feature>
<dbReference type="InterPro" id="IPR040919">
    <property type="entry name" value="Asparaginase_C"/>
</dbReference>
<dbReference type="Pfam" id="PF17763">
    <property type="entry name" value="Asparaginase_C"/>
    <property type="match status" value="1"/>
</dbReference>
<dbReference type="InterPro" id="IPR027475">
    <property type="entry name" value="Asparaginase/glutaminase_AS2"/>
</dbReference>
<gene>
    <name evidence="7" type="ORF">TSIB3V08_LOCUS10915</name>
</gene>
<feature type="compositionally biased region" description="Basic and acidic residues" evidence="4">
    <location>
        <begin position="458"/>
        <end position="469"/>
    </location>
</feature>
<dbReference type="EC" id="3.5.1.1" evidence="1"/>
<dbReference type="PROSITE" id="PS51732">
    <property type="entry name" value="ASN_GLN_ASE_3"/>
    <property type="match status" value="1"/>
</dbReference>
<dbReference type="PRINTS" id="PR00139">
    <property type="entry name" value="ASNGLNASE"/>
</dbReference>
<dbReference type="InterPro" id="IPR027474">
    <property type="entry name" value="L-asparaginase_N"/>
</dbReference>
<dbReference type="FunFam" id="3.40.50.40:FF:000001">
    <property type="entry name" value="L-asparaginase 1"/>
    <property type="match status" value="1"/>
</dbReference>
<dbReference type="InterPro" id="IPR036152">
    <property type="entry name" value="Asp/glu_Ase-like_sf"/>
</dbReference>
<dbReference type="Gene3D" id="3.40.50.1170">
    <property type="entry name" value="L-asparaginase, N-terminal domain"/>
    <property type="match status" value="2"/>
</dbReference>
<dbReference type="CDD" id="cd08963">
    <property type="entry name" value="L-asparaginase_I"/>
    <property type="match status" value="1"/>
</dbReference>
<feature type="active site" evidence="3">
    <location>
        <position position="129"/>
    </location>
</feature>
<proteinExistence type="predicted"/>
<feature type="domain" description="L-asparaginase N-terminal" evidence="5">
    <location>
        <begin position="112"/>
        <end position="161"/>
    </location>
</feature>
<dbReference type="Gene3D" id="3.40.50.40">
    <property type="match status" value="1"/>
</dbReference>
<dbReference type="SUPFAM" id="SSF53774">
    <property type="entry name" value="Glutaminase/Asparaginase"/>
    <property type="match status" value="2"/>
</dbReference>
<dbReference type="AlphaFoldDB" id="A0A7R9G4L4"/>
<evidence type="ECO:0000256" key="4">
    <source>
        <dbReference type="SAM" id="MobiDB-lite"/>
    </source>
</evidence>
<dbReference type="PROSITE" id="PS00917">
    <property type="entry name" value="ASN_GLN_ASE_2"/>
    <property type="match status" value="1"/>
</dbReference>
<evidence type="ECO:0000256" key="2">
    <source>
        <dbReference type="ARBA" id="ARBA00022801"/>
    </source>
</evidence>
<evidence type="ECO:0000256" key="1">
    <source>
        <dbReference type="ARBA" id="ARBA00012920"/>
    </source>
</evidence>
<sequence>MGATSFTDLGSDGCFCPVLEGAVRCSLVSRDTMHRHRVLYTVSEYSPLLDSSNMSMQQWIQLAEDIKEKASVHPTEIRTSISPSSAVELNTTRALANYATEAGEMLVMVKMSMRSTYDYYEGFVILHGTDTLAYTASALSFMLENLAKSVIVTGAQSKMSTQTPYRSLGEWSENVRTTDTSVVPVNYRKLSKPVGGDQVLCESPKTAWSPAQRGYGGSGPYKCKLSGAVRQMSMYESRSDGREHLVNALILAGNYTIPEVTVLFGGKLMRGNRTTKVSSTKFAAFDSLDLAPLVDIGINIDGRLLQSAVDYSTVLPTPLNERFSVQTQLNPNVAILTIFPSITTETVQAFLQPPIQGVVLQTYGSGNVPSNRKDLLAAFRDAIRRGVVIVNCTQCHHGGVAPLYETGAVLMEIGVIPGWDMTMEAALAKLSYVLSKNWDIVTKREMMSTNLRGELTTDESRSREAREDATTLVAKSPQMSSSSPGQVAELMRPTLPCDAVVQENDLANLARWKQSVSRYRTNCPPSSLFKADGVDACNADGP</sequence>
<dbReference type="PIRSF" id="PIRSF500176">
    <property type="entry name" value="L_ASNase"/>
    <property type="match status" value="1"/>
</dbReference>
<dbReference type="InterPro" id="IPR041725">
    <property type="entry name" value="L-asparaginase_I"/>
</dbReference>
<organism evidence="7">
    <name type="scientific">Timema shepardi</name>
    <name type="common">Walking stick</name>
    <dbReference type="NCBI Taxonomy" id="629360"/>
    <lineage>
        <taxon>Eukaryota</taxon>
        <taxon>Metazoa</taxon>
        <taxon>Ecdysozoa</taxon>
        <taxon>Arthropoda</taxon>
        <taxon>Hexapoda</taxon>
        <taxon>Insecta</taxon>
        <taxon>Pterygota</taxon>
        <taxon>Neoptera</taxon>
        <taxon>Polyneoptera</taxon>
        <taxon>Phasmatodea</taxon>
        <taxon>Timematodea</taxon>
        <taxon>Timematoidea</taxon>
        <taxon>Timematidae</taxon>
        <taxon>Timema</taxon>
    </lineage>
</organism>
<dbReference type="InterPro" id="IPR027473">
    <property type="entry name" value="L-asparaginase_C"/>
</dbReference>
<accession>A0A7R9G4L4</accession>
<dbReference type="InterPro" id="IPR006034">
    <property type="entry name" value="Asparaginase/glutaminase-like"/>
</dbReference>
<evidence type="ECO:0000259" key="5">
    <source>
        <dbReference type="Pfam" id="PF00710"/>
    </source>
</evidence>
<keyword evidence="2" id="KW-0378">Hydrolase</keyword>